<comment type="catalytic activity">
    <reaction evidence="1">
        <text>ATP + protein L-histidine = ADP + protein N-phospho-L-histidine.</text>
        <dbReference type="EC" id="2.7.13.3"/>
    </reaction>
</comment>
<sequence length="733" mass="80482">MTRAWLRGVFLPAALIALLTGGLVVYLTHSTSQIKAALPISSLHKERDFSVLLYDFLRLEHALVRYADRPGADSREQFGFALDLLVLRLQDNRSLYAGSDPRIDALYADADALVATLDSWQDDSPEPSASVRQAAVRQAAQLHAVLKLLNDDIFQASMAQASVQRNHIAALRQSVSVQILFAGLGALLLLWLLIQNRRALDAMKRSEETLRAIVDNTPFEFWARDRDGRCIMENRALIQHWGSLLGSRPEDKASSPEVLAVWLDNNRRAMAGELVDAEVEYLHAGERRFYQNIIAPIRVDGQVTGIVGLNLDITERKRAAMELERYKLHLEDRIGERTRELLAAKQAAEAASVAKSAFLANMSHEIRTPLNAITGMTHLLRRAGVSPEQSGRLDKIEMASRHLLEIINAVLDLSKIEAGKLWLDRAELHVAGLVNEVIGMIQGSAAAKRLRLHADIDMPDICLLGDATRLRQALLNYIGNAIKFTDHGEVAVRVGLLEESPVDALLRFEVSDTGIGIEPAAVARLFSVFEQADNSTTRQYGGTGLGLALTKRLAHLMGGDVGVRSQPGQGSVFWFTARLEKAAGRPVVNGLNAVPEEALLLDRHAGKRVLVVDDEAVNREVIQGLLHDVGLIVDGVEDGDRAVRLIARQAYDLILMDMQMPVMDGLEATRAIRGLPGRESLPIVAMTANAFTEDRERCLAAGMNDFIAKPVVPEVLFGTLLKRLDGGSPGKSR</sequence>
<dbReference type="Gene3D" id="3.30.565.10">
    <property type="entry name" value="Histidine kinase-like ATPase, C-terminal domain"/>
    <property type="match status" value="1"/>
</dbReference>
<dbReference type="InterPro" id="IPR003661">
    <property type="entry name" value="HisK_dim/P_dom"/>
</dbReference>
<dbReference type="InterPro" id="IPR036097">
    <property type="entry name" value="HisK_dim/P_sf"/>
</dbReference>
<dbReference type="SMART" id="SM00448">
    <property type="entry name" value="REC"/>
    <property type="match status" value="1"/>
</dbReference>
<evidence type="ECO:0000313" key="10">
    <source>
        <dbReference type="Proteomes" id="UP001479520"/>
    </source>
</evidence>
<dbReference type="CDD" id="cd00082">
    <property type="entry name" value="HisKA"/>
    <property type="match status" value="1"/>
</dbReference>
<dbReference type="PROSITE" id="PS50109">
    <property type="entry name" value="HIS_KIN"/>
    <property type="match status" value="1"/>
</dbReference>
<protein>
    <recommendedName>
        <fullName evidence="2">histidine kinase</fullName>
        <ecNumber evidence="2">2.7.13.3</ecNumber>
    </recommendedName>
</protein>
<evidence type="ECO:0000256" key="5">
    <source>
        <dbReference type="SAM" id="Phobius"/>
    </source>
</evidence>
<dbReference type="SUPFAM" id="SSF55874">
    <property type="entry name" value="ATPase domain of HSP90 chaperone/DNA topoisomerase II/histidine kinase"/>
    <property type="match status" value="1"/>
</dbReference>
<dbReference type="SUPFAM" id="SSF52172">
    <property type="entry name" value="CheY-like"/>
    <property type="match status" value="1"/>
</dbReference>
<dbReference type="InterPro" id="IPR011006">
    <property type="entry name" value="CheY-like_superfamily"/>
</dbReference>
<dbReference type="CDD" id="cd17546">
    <property type="entry name" value="REC_hyHK_CKI1_RcsC-like"/>
    <property type="match status" value="1"/>
</dbReference>
<dbReference type="SMART" id="SM00388">
    <property type="entry name" value="HisKA"/>
    <property type="match status" value="1"/>
</dbReference>
<dbReference type="PROSITE" id="PS50113">
    <property type="entry name" value="PAC"/>
    <property type="match status" value="1"/>
</dbReference>
<dbReference type="SMART" id="SM00387">
    <property type="entry name" value="HATPase_c"/>
    <property type="match status" value="1"/>
</dbReference>
<keyword evidence="5" id="KW-0472">Membrane</keyword>
<evidence type="ECO:0000259" key="6">
    <source>
        <dbReference type="PROSITE" id="PS50109"/>
    </source>
</evidence>
<dbReference type="InterPro" id="IPR000700">
    <property type="entry name" value="PAS-assoc_C"/>
</dbReference>
<dbReference type="RefSeq" id="WP_341744453.1">
    <property type="nucleotide sequence ID" value="NZ_CP151406.1"/>
</dbReference>
<gene>
    <name evidence="9" type="ORF">AADV58_07480</name>
</gene>
<evidence type="ECO:0000256" key="3">
    <source>
        <dbReference type="ARBA" id="ARBA00022553"/>
    </source>
</evidence>
<feature type="domain" description="PAC" evidence="8">
    <location>
        <begin position="275"/>
        <end position="325"/>
    </location>
</feature>
<dbReference type="NCBIfam" id="TIGR00229">
    <property type="entry name" value="sensory_box"/>
    <property type="match status" value="1"/>
</dbReference>
<dbReference type="PANTHER" id="PTHR45339:SF5">
    <property type="entry name" value="HISTIDINE KINASE"/>
    <property type="match status" value="1"/>
</dbReference>
<dbReference type="Pfam" id="PF02518">
    <property type="entry name" value="HATPase_c"/>
    <property type="match status" value="1"/>
</dbReference>
<evidence type="ECO:0000256" key="1">
    <source>
        <dbReference type="ARBA" id="ARBA00000085"/>
    </source>
</evidence>
<dbReference type="Pfam" id="PF00512">
    <property type="entry name" value="HisKA"/>
    <property type="match status" value="1"/>
</dbReference>
<keyword evidence="5" id="KW-1133">Transmembrane helix</keyword>
<dbReference type="InterPro" id="IPR001789">
    <property type="entry name" value="Sig_transdc_resp-reg_receiver"/>
</dbReference>
<organism evidence="9 10">
    <name type="scientific">Azonexus hydrophilus</name>
    <dbReference type="NCBI Taxonomy" id="418702"/>
    <lineage>
        <taxon>Bacteria</taxon>
        <taxon>Pseudomonadati</taxon>
        <taxon>Pseudomonadota</taxon>
        <taxon>Betaproteobacteria</taxon>
        <taxon>Rhodocyclales</taxon>
        <taxon>Azonexaceae</taxon>
        <taxon>Azonexus</taxon>
    </lineage>
</organism>
<evidence type="ECO:0000259" key="8">
    <source>
        <dbReference type="PROSITE" id="PS50113"/>
    </source>
</evidence>
<dbReference type="InterPro" id="IPR000014">
    <property type="entry name" value="PAS"/>
</dbReference>
<dbReference type="PROSITE" id="PS50110">
    <property type="entry name" value="RESPONSE_REGULATORY"/>
    <property type="match status" value="1"/>
</dbReference>
<dbReference type="SUPFAM" id="SSF55785">
    <property type="entry name" value="PYP-like sensor domain (PAS domain)"/>
    <property type="match status" value="1"/>
</dbReference>
<feature type="domain" description="Histidine kinase" evidence="6">
    <location>
        <begin position="361"/>
        <end position="581"/>
    </location>
</feature>
<dbReference type="PRINTS" id="PR00344">
    <property type="entry name" value="BCTRLSENSOR"/>
</dbReference>
<feature type="transmembrane region" description="Helical" evidence="5">
    <location>
        <begin position="175"/>
        <end position="194"/>
    </location>
</feature>
<evidence type="ECO:0000313" key="9">
    <source>
        <dbReference type="EMBL" id="WZJ22979.1"/>
    </source>
</evidence>
<dbReference type="CDD" id="cd16922">
    <property type="entry name" value="HATPase_EvgS-ArcB-TorS-like"/>
    <property type="match status" value="1"/>
</dbReference>
<dbReference type="InterPro" id="IPR013656">
    <property type="entry name" value="PAS_4"/>
</dbReference>
<feature type="transmembrane region" description="Helical" evidence="5">
    <location>
        <begin position="6"/>
        <end position="27"/>
    </location>
</feature>
<dbReference type="PANTHER" id="PTHR45339">
    <property type="entry name" value="HYBRID SIGNAL TRANSDUCTION HISTIDINE KINASE J"/>
    <property type="match status" value="1"/>
</dbReference>
<evidence type="ECO:0000259" key="7">
    <source>
        <dbReference type="PROSITE" id="PS50110"/>
    </source>
</evidence>
<dbReference type="Proteomes" id="UP001479520">
    <property type="component" value="Chromosome"/>
</dbReference>
<dbReference type="InterPro" id="IPR035965">
    <property type="entry name" value="PAS-like_dom_sf"/>
</dbReference>
<proteinExistence type="predicted"/>
<dbReference type="Gene3D" id="3.30.450.20">
    <property type="entry name" value="PAS domain"/>
    <property type="match status" value="1"/>
</dbReference>
<reference evidence="9 10" key="1">
    <citation type="submission" date="2024-04" db="EMBL/GenBank/DDBJ databases">
        <title>Dissimilatory iodate-reducing microorganisms contribute to the enrichment of iodine in groundwater.</title>
        <authorList>
            <person name="Jiang Z."/>
        </authorList>
    </citation>
    <scope>NUCLEOTIDE SEQUENCE [LARGE SCALE GENOMIC DNA]</scope>
    <source>
        <strain evidence="9 10">NCP973</strain>
    </source>
</reference>
<dbReference type="Pfam" id="PF08448">
    <property type="entry name" value="PAS_4"/>
    <property type="match status" value="1"/>
</dbReference>
<evidence type="ECO:0000256" key="2">
    <source>
        <dbReference type="ARBA" id="ARBA00012438"/>
    </source>
</evidence>
<dbReference type="InterPro" id="IPR005467">
    <property type="entry name" value="His_kinase_dom"/>
</dbReference>
<dbReference type="InterPro" id="IPR004358">
    <property type="entry name" value="Sig_transdc_His_kin-like_C"/>
</dbReference>
<dbReference type="Gene3D" id="3.40.50.2300">
    <property type="match status" value="1"/>
</dbReference>
<dbReference type="InterPro" id="IPR036890">
    <property type="entry name" value="HATPase_C_sf"/>
</dbReference>
<keyword evidence="5" id="KW-0812">Transmembrane</keyword>
<keyword evidence="3 4" id="KW-0597">Phosphoprotein</keyword>
<feature type="modified residue" description="4-aspartylphosphate" evidence="4">
    <location>
        <position position="657"/>
    </location>
</feature>
<feature type="domain" description="Response regulatory" evidence="7">
    <location>
        <begin position="608"/>
        <end position="724"/>
    </location>
</feature>
<dbReference type="InterPro" id="IPR003594">
    <property type="entry name" value="HATPase_dom"/>
</dbReference>
<dbReference type="SUPFAM" id="SSF47384">
    <property type="entry name" value="Homodimeric domain of signal transducing histidine kinase"/>
    <property type="match status" value="1"/>
</dbReference>
<dbReference type="Pfam" id="PF00072">
    <property type="entry name" value="Response_reg"/>
    <property type="match status" value="1"/>
</dbReference>
<accession>A0ABZ2XNE1</accession>
<name>A0ABZ2XNE1_9RHOO</name>
<evidence type="ECO:0000256" key="4">
    <source>
        <dbReference type="PROSITE-ProRule" id="PRU00169"/>
    </source>
</evidence>
<dbReference type="EMBL" id="CP151406">
    <property type="protein sequence ID" value="WZJ22979.1"/>
    <property type="molecule type" value="Genomic_DNA"/>
</dbReference>
<dbReference type="Gene3D" id="1.10.287.130">
    <property type="match status" value="1"/>
</dbReference>
<keyword evidence="10" id="KW-1185">Reference proteome</keyword>
<dbReference type="EC" id="2.7.13.3" evidence="2"/>